<dbReference type="PROSITE" id="PS50053">
    <property type="entry name" value="UBIQUITIN_2"/>
    <property type="match status" value="1"/>
</dbReference>
<dbReference type="InterPro" id="IPR029071">
    <property type="entry name" value="Ubiquitin-like_domsf"/>
</dbReference>
<sequence length="180" mass="20117">MTALVGLKPDLQERVLNYCESNKVYLTNARSKAGFLVAACEKARKGALDERGFGAVDPYKEYLLALARPRKAVIDLVPEAEWLQRFTDAQEVVFNVKADPEIGVSTLRLALQLTHSVRAVKERLIAVGVGMPIHKMRLREANVGYLRDERTLAYYNLSSGSQLHLMPKKRAGRRLAPGLQ</sequence>
<evidence type="ECO:0000313" key="3">
    <source>
        <dbReference type="Proteomes" id="UP001642464"/>
    </source>
</evidence>
<evidence type="ECO:0000259" key="1">
    <source>
        <dbReference type="PROSITE" id="PS50053"/>
    </source>
</evidence>
<keyword evidence="3" id="KW-1185">Reference proteome</keyword>
<reference evidence="2 3" key="1">
    <citation type="submission" date="2024-02" db="EMBL/GenBank/DDBJ databases">
        <authorList>
            <person name="Chen Y."/>
            <person name="Shah S."/>
            <person name="Dougan E. K."/>
            <person name="Thang M."/>
            <person name="Chan C."/>
        </authorList>
    </citation>
    <scope>NUCLEOTIDE SEQUENCE [LARGE SCALE GENOMIC DNA]</scope>
</reference>
<gene>
    <name evidence="2" type="ORF">SCF082_LOCUS16738</name>
</gene>
<dbReference type="InterPro" id="IPR000626">
    <property type="entry name" value="Ubiquitin-like_dom"/>
</dbReference>
<protein>
    <submittedName>
        <fullName evidence="2">Splicing factor 3A subunit 1 (SF3a120)</fullName>
    </submittedName>
</protein>
<dbReference type="Proteomes" id="UP001642464">
    <property type="component" value="Unassembled WGS sequence"/>
</dbReference>
<organism evidence="2 3">
    <name type="scientific">Durusdinium trenchii</name>
    <dbReference type="NCBI Taxonomy" id="1381693"/>
    <lineage>
        <taxon>Eukaryota</taxon>
        <taxon>Sar</taxon>
        <taxon>Alveolata</taxon>
        <taxon>Dinophyceae</taxon>
        <taxon>Suessiales</taxon>
        <taxon>Symbiodiniaceae</taxon>
        <taxon>Durusdinium</taxon>
    </lineage>
</organism>
<evidence type="ECO:0000313" key="2">
    <source>
        <dbReference type="EMBL" id="CAK9024666.1"/>
    </source>
</evidence>
<feature type="domain" description="Ubiquitin-like" evidence="1">
    <location>
        <begin position="92"/>
        <end position="172"/>
    </location>
</feature>
<dbReference type="EMBL" id="CAXAMM010010968">
    <property type="protein sequence ID" value="CAK9024666.1"/>
    <property type="molecule type" value="Genomic_DNA"/>
</dbReference>
<dbReference type="Gene3D" id="3.10.20.90">
    <property type="entry name" value="Phosphatidylinositol 3-kinase Catalytic Subunit, Chain A, domain 1"/>
    <property type="match status" value="1"/>
</dbReference>
<name>A0ABP0KDG8_9DINO</name>
<dbReference type="SUPFAM" id="SSF54236">
    <property type="entry name" value="Ubiquitin-like"/>
    <property type="match status" value="1"/>
</dbReference>
<proteinExistence type="predicted"/>
<comment type="caution">
    <text evidence="2">The sequence shown here is derived from an EMBL/GenBank/DDBJ whole genome shotgun (WGS) entry which is preliminary data.</text>
</comment>
<accession>A0ABP0KDG8</accession>